<dbReference type="EMBL" id="JAIWYP010000010">
    <property type="protein sequence ID" value="KAH3754969.1"/>
    <property type="molecule type" value="Genomic_DNA"/>
</dbReference>
<keyword evidence="2" id="KW-1185">Reference proteome</keyword>
<reference evidence="1" key="1">
    <citation type="journal article" date="2019" name="bioRxiv">
        <title>The Genome of the Zebra Mussel, Dreissena polymorpha: A Resource for Invasive Species Research.</title>
        <authorList>
            <person name="McCartney M.A."/>
            <person name="Auch B."/>
            <person name="Kono T."/>
            <person name="Mallez S."/>
            <person name="Zhang Y."/>
            <person name="Obille A."/>
            <person name="Becker A."/>
            <person name="Abrahante J.E."/>
            <person name="Garbe J."/>
            <person name="Badalamenti J.P."/>
            <person name="Herman A."/>
            <person name="Mangelson H."/>
            <person name="Liachko I."/>
            <person name="Sullivan S."/>
            <person name="Sone E.D."/>
            <person name="Koren S."/>
            <person name="Silverstein K.A.T."/>
            <person name="Beckman K.B."/>
            <person name="Gohl D.M."/>
        </authorList>
    </citation>
    <scope>NUCLEOTIDE SEQUENCE</scope>
    <source>
        <strain evidence="1">Duluth1</strain>
        <tissue evidence="1">Whole animal</tissue>
    </source>
</reference>
<proteinExistence type="predicted"/>
<evidence type="ECO:0000313" key="2">
    <source>
        <dbReference type="Proteomes" id="UP000828390"/>
    </source>
</evidence>
<dbReference type="PANTHER" id="PTHR35842">
    <property type="entry name" value="SI:CH211-67E16.11"/>
    <property type="match status" value="1"/>
</dbReference>
<comment type="caution">
    <text evidence="1">The sequence shown here is derived from an EMBL/GenBank/DDBJ whole genome shotgun (WGS) entry which is preliminary data.</text>
</comment>
<accession>A0A9D4DVW7</accession>
<reference evidence="1" key="2">
    <citation type="submission" date="2020-11" db="EMBL/GenBank/DDBJ databases">
        <authorList>
            <person name="McCartney M.A."/>
            <person name="Auch B."/>
            <person name="Kono T."/>
            <person name="Mallez S."/>
            <person name="Becker A."/>
            <person name="Gohl D.M."/>
            <person name="Silverstein K.A.T."/>
            <person name="Koren S."/>
            <person name="Bechman K.B."/>
            <person name="Herman A."/>
            <person name="Abrahante J.E."/>
            <person name="Garbe J."/>
        </authorList>
    </citation>
    <scope>NUCLEOTIDE SEQUENCE</scope>
    <source>
        <strain evidence="1">Duluth1</strain>
        <tissue evidence="1">Whole animal</tissue>
    </source>
</reference>
<dbReference type="Proteomes" id="UP000828390">
    <property type="component" value="Unassembled WGS sequence"/>
</dbReference>
<sequence length="61" mass="6974">MKLAFRYHVQTMCRTVHCVDSLLIYMNSPTKTDGTSLLWDVNGDGMVSRTSAGWLYETRSE</sequence>
<name>A0A9D4DVW7_DREPO</name>
<organism evidence="1 2">
    <name type="scientific">Dreissena polymorpha</name>
    <name type="common">Zebra mussel</name>
    <name type="synonym">Mytilus polymorpha</name>
    <dbReference type="NCBI Taxonomy" id="45954"/>
    <lineage>
        <taxon>Eukaryota</taxon>
        <taxon>Metazoa</taxon>
        <taxon>Spiralia</taxon>
        <taxon>Lophotrochozoa</taxon>
        <taxon>Mollusca</taxon>
        <taxon>Bivalvia</taxon>
        <taxon>Autobranchia</taxon>
        <taxon>Heteroconchia</taxon>
        <taxon>Euheterodonta</taxon>
        <taxon>Imparidentia</taxon>
        <taxon>Neoheterodontei</taxon>
        <taxon>Myida</taxon>
        <taxon>Dreissenoidea</taxon>
        <taxon>Dreissenidae</taxon>
        <taxon>Dreissena</taxon>
    </lineage>
</organism>
<evidence type="ECO:0000313" key="1">
    <source>
        <dbReference type="EMBL" id="KAH3754969.1"/>
    </source>
</evidence>
<dbReference type="AlphaFoldDB" id="A0A9D4DVW7"/>
<dbReference type="PANTHER" id="PTHR35842:SF1">
    <property type="entry name" value="SI:CH211-67E16.11"/>
    <property type="match status" value="1"/>
</dbReference>
<gene>
    <name evidence="1" type="ORF">DPMN_189650</name>
</gene>
<protein>
    <submittedName>
        <fullName evidence="1">Uncharacterized protein</fullName>
    </submittedName>
</protein>